<reference evidence="1" key="1">
    <citation type="journal article" date="2014" name="Front. Microbiol.">
        <title>High frequency of phylogenetically diverse reductive dehalogenase-homologous genes in deep subseafloor sedimentary metagenomes.</title>
        <authorList>
            <person name="Kawai M."/>
            <person name="Futagami T."/>
            <person name="Toyoda A."/>
            <person name="Takaki Y."/>
            <person name="Nishi S."/>
            <person name="Hori S."/>
            <person name="Arai W."/>
            <person name="Tsubouchi T."/>
            <person name="Morono Y."/>
            <person name="Uchiyama I."/>
            <person name="Ito T."/>
            <person name="Fujiyama A."/>
            <person name="Inagaki F."/>
            <person name="Takami H."/>
        </authorList>
    </citation>
    <scope>NUCLEOTIDE SEQUENCE</scope>
    <source>
        <strain evidence="1">Expedition CK06-06</strain>
    </source>
</reference>
<feature type="non-terminal residue" evidence="1">
    <location>
        <position position="75"/>
    </location>
</feature>
<dbReference type="EMBL" id="BART01007200">
    <property type="protein sequence ID" value="GAG54814.1"/>
    <property type="molecule type" value="Genomic_DNA"/>
</dbReference>
<comment type="caution">
    <text evidence="1">The sequence shown here is derived from an EMBL/GenBank/DDBJ whole genome shotgun (WGS) entry which is preliminary data.</text>
</comment>
<gene>
    <name evidence="1" type="ORF">S01H4_16415</name>
</gene>
<proteinExistence type="predicted"/>
<organism evidence="1">
    <name type="scientific">marine sediment metagenome</name>
    <dbReference type="NCBI Taxonomy" id="412755"/>
    <lineage>
        <taxon>unclassified sequences</taxon>
        <taxon>metagenomes</taxon>
        <taxon>ecological metagenomes</taxon>
    </lineage>
</organism>
<protein>
    <submittedName>
        <fullName evidence="1">Uncharacterized protein</fullName>
    </submittedName>
</protein>
<sequence>MLKLIDGKTVIYVNNQVFRQCKLVAYYIKPINQSSKEIKSIDDMIDNLPTSIPKIGEKEEFWVHCSNLQAWAENN</sequence>
<evidence type="ECO:0000313" key="1">
    <source>
        <dbReference type="EMBL" id="GAG54814.1"/>
    </source>
</evidence>
<dbReference type="AlphaFoldDB" id="X0YFN5"/>
<name>X0YFN5_9ZZZZ</name>
<accession>X0YFN5</accession>